<evidence type="ECO:0000256" key="1">
    <source>
        <dbReference type="SAM" id="SignalP"/>
    </source>
</evidence>
<reference evidence="2" key="1">
    <citation type="submission" date="2019-04" db="EMBL/GenBank/DDBJ databases">
        <title>Sequencing of skin fungus with MAO and IRED activity.</title>
        <authorList>
            <person name="Marsaioli A.J."/>
            <person name="Bonatto J.M.C."/>
            <person name="Reis Junior O."/>
        </authorList>
    </citation>
    <scope>NUCLEOTIDE SEQUENCE</scope>
    <source>
        <strain evidence="2">30M1</strain>
    </source>
</reference>
<name>A0A9P4W6U9_CURKU</name>
<organism evidence="2 3">
    <name type="scientific">Curvularia kusanoi</name>
    <name type="common">Cochliobolus kusanoi</name>
    <dbReference type="NCBI Taxonomy" id="90978"/>
    <lineage>
        <taxon>Eukaryota</taxon>
        <taxon>Fungi</taxon>
        <taxon>Dikarya</taxon>
        <taxon>Ascomycota</taxon>
        <taxon>Pezizomycotina</taxon>
        <taxon>Dothideomycetes</taxon>
        <taxon>Pleosporomycetidae</taxon>
        <taxon>Pleosporales</taxon>
        <taxon>Pleosporineae</taxon>
        <taxon>Pleosporaceae</taxon>
        <taxon>Curvularia</taxon>
    </lineage>
</organism>
<comment type="caution">
    <text evidence="2">The sequence shown here is derived from an EMBL/GenBank/DDBJ whole genome shotgun (WGS) entry which is preliminary data.</text>
</comment>
<dbReference type="Proteomes" id="UP000801428">
    <property type="component" value="Unassembled WGS sequence"/>
</dbReference>
<feature type="chain" id="PRO_5040232115" evidence="1">
    <location>
        <begin position="25"/>
        <end position="903"/>
    </location>
</feature>
<evidence type="ECO:0000313" key="2">
    <source>
        <dbReference type="EMBL" id="KAF3002663.1"/>
    </source>
</evidence>
<sequence length="903" mass="89619">MSPSSRAAIRFVIALFLAQTFVNAVAVPHPHIHKVLDPREVVSLPVVERQEPAPESKNVFDAIIDTLKGYNGWQVFQDFFRKLFSGESPSDNGTTPPVITVPTIALPTPAASETPIDVISAIVSIISEAVTATDSFSVALPSPTDAEESDGIMSILPIFPITTAIELFPTEEPSIPTELLSETSLAPEVTDIPVVVVPPVNTTDIIEPSDVPIVVVIPPVEANATGIAGPTVPVVVVVPTGIVSPVEANASVSAGVGVGVNVTIPSGTAPIIDIFPTDELNSTAVAGPTAPIVIVVPTVDVNASGIALPTGIVGTAPIVTGPIIIGPIATETPLFPIDNATSVIPFPGTEIPVIIPTGISSPIEANASVSAGVNASISLGVNATISLTTTVGVTVTLEPVGTGVSVGTGLPITLTEIGPFANASTIAPTLPLVTGTGVEIGTIGTIVPTISVEPIDAPYGNGTSVVAPIGTGIAIIGTGILPSNGTAVVSIEPIETIPLGTGIIGTGIIGTGIDEATAALPIGTDLPTFPNTTAIEVVVEPTIILGTGTAPAVGTISAAPIVSAVTGGLYGNTTTITVTNIITPPGFPILTTGIDTAVAPAGTIIIIPGPDNEAVLPNTTITVNAGADATVLPVEITDASILPLPVNATAVPSILPAPVNVTELPIVTEAPSILPAPVSLNISDLAPIAPVTAEFPAIPIETVTAVGPIIDEPIPSDAPVVEFPGEPIIPTLPTPAEETPVASPVDTATPIVLPPIIPIESLVPVESPTTTIAIPVPALTLEAPSLPAVPASASAAADVSILPVVPVLPVAVSASVAASVSAAAAATPAVPVVPVVPAIPAIPAIPSIPAIPAIPAVPAVPSPPRIPTFPLPAPVASVAAAVASAVRPALAPLGPGVRIPPTQ</sequence>
<dbReference type="EMBL" id="SWKU01000011">
    <property type="protein sequence ID" value="KAF3002663.1"/>
    <property type="molecule type" value="Genomic_DNA"/>
</dbReference>
<keyword evidence="1" id="KW-0732">Signal</keyword>
<accession>A0A9P4W6U9</accession>
<gene>
    <name evidence="2" type="ORF">E8E13_009577</name>
</gene>
<proteinExistence type="predicted"/>
<evidence type="ECO:0000313" key="3">
    <source>
        <dbReference type="Proteomes" id="UP000801428"/>
    </source>
</evidence>
<protein>
    <submittedName>
        <fullName evidence="2">Uncharacterized protein</fullName>
    </submittedName>
</protein>
<feature type="signal peptide" evidence="1">
    <location>
        <begin position="1"/>
        <end position="24"/>
    </location>
</feature>
<dbReference type="OrthoDB" id="6020543at2759"/>
<dbReference type="AlphaFoldDB" id="A0A9P4W6U9"/>
<keyword evidence="3" id="KW-1185">Reference proteome</keyword>